<name>A0A6N8SQV5_9HYPH</name>
<comment type="caution">
    <text evidence="1">The sequence shown here is derived from an EMBL/GenBank/DDBJ whole genome shotgun (WGS) entry which is preliminary data.</text>
</comment>
<evidence type="ECO:0000313" key="2">
    <source>
        <dbReference type="Proteomes" id="UP000435802"/>
    </source>
</evidence>
<sequence length="134" mass="14572">MILPNGTTVAVADGHTLLLFKNMAHEPGIELATLPAPRLPEEHGGSGTRHRNSIANPDKARLLEDDFASTACAALNRTAVAGDISKLLIIADARTLGEMRRHFHRSLRERLLGEIVKDMTGRSKTEIETAIRTA</sequence>
<dbReference type="AlphaFoldDB" id="A0A6N8SQV5"/>
<keyword evidence="2" id="KW-1185">Reference proteome</keyword>
<organism evidence="1 2">
    <name type="scientific">Shinella kummerowiae</name>
    <dbReference type="NCBI Taxonomy" id="417745"/>
    <lineage>
        <taxon>Bacteria</taxon>
        <taxon>Pseudomonadati</taxon>
        <taxon>Pseudomonadota</taxon>
        <taxon>Alphaproteobacteria</taxon>
        <taxon>Hyphomicrobiales</taxon>
        <taxon>Rhizobiaceae</taxon>
        <taxon>Shinella</taxon>
    </lineage>
</organism>
<dbReference type="Proteomes" id="UP000435802">
    <property type="component" value="Unassembled WGS sequence"/>
</dbReference>
<dbReference type="OrthoDB" id="9812459at2"/>
<protein>
    <submittedName>
        <fullName evidence="1">Host cell attachment protein</fullName>
    </submittedName>
</protein>
<proteinExistence type="predicted"/>
<dbReference type="Pfam" id="PF18856">
    <property type="entry name" value="baeRF_family12"/>
    <property type="match status" value="1"/>
</dbReference>
<gene>
    <name evidence="1" type="ORF">GR138_29470</name>
</gene>
<reference evidence="1 2" key="1">
    <citation type="submission" date="2019-12" db="EMBL/GenBank/DDBJ databases">
        <title>Shinella kummerowiae sp. nov., a symbiotic bacterium isolated from root nodules of the herbal legume Kummerowia stipulacea.</title>
        <authorList>
            <person name="Gao J."/>
        </authorList>
    </citation>
    <scope>NUCLEOTIDE SEQUENCE [LARGE SCALE GENOMIC DNA]</scope>
    <source>
        <strain evidence="1 2">CCBAU 25048</strain>
    </source>
</reference>
<accession>A0A6N8SQV5</accession>
<dbReference type="EMBL" id="WUMK01000019">
    <property type="protein sequence ID" value="MXN49330.1"/>
    <property type="molecule type" value="Genomic_DNA"/>
</dbReference>
<dbReference type="InterPro" id="IPR041374">
    <property type="entry name" value="BaeRF_family12"/>
</dbReference>
<dbReference type="RefSeq" id="WP_160862812.1">
    <property type="nucleotide sequence ID" value="NZ_WUMK01000019.1"/>
</dbReference>
<evidence type="ECO:0000313" key="1">
    <source>
        <dbReference type="EMBL" id="MXN49330.1"/>
    </source>
</evidence>